<keyword evidence="11" id="KW-0809">Transit peptide</keyword>
<evidence type="ECO:0000256" key="10">
    <source>
        <dbReference type="ARBA" id="ARBA00022833"/>
    </source>
</evidence>
<dbReference type="GO" id="GO:0016485">
    <property type="term" value="P:protein processing"/>
    <property type="evidence" value="ECO:0007669"/>
    <property type="project" value="TreeGrafter"/>
</dbReference>
<evidence type="ECO:0000256" key="12">
    <source>
        <dbReference type="ARBA" id="ARBA00023049"/>
    </source>
</evidence>
<dbReference type="Pfam" id="PF08367">
    <property type="entry name" value="M16C_assoc"/>
    <property type="match status" value="1"/>
</dbReference>
<comment type="caution">
    <text evidence="17">The sequence shown here is derived from an EMBL/GenBank/DDBJ whole genome shotgun (WGS) entry which is preliminary data.</text>
</comment>
<gene>
    <name evidence="17" type="primary">CYM1_2</name>
    <name evidence="17" type="ORF">IWQ60_008440</name>
</gene>
<evidence type="ECO:0000256" key="3">
    <source>
        <dbReference type="ARBA" id="ARBA00004569"/>
    </source>
</evidence>
<comment type="subcellular location">
    <subcellularLocation>
        <location evidence="3">Mitochondrion intermembrane space</location>
    </subcellularLocation>
    <subcellularLocation>
        <location evidence="2">Mitochondrion matrix</location>
    </subcellularLocation>
</comment>
<keyword evidence="12" id="KW-0482">Metalloprotease</keyword>
<dbReference type="FunFam" id="3.30.830.10:FF:000009">
    <property type="entry name" value="Presequence protease, mitochondrial"/>
    <property type="match status" value="1"/>
</dbReference>
<dbReference type="Gene3D" id="3.30.830.10">
    <property type="entry name" value="Metalloenzyme, LuxS/M16 peptidase-like"/>
    <property type="match status" value="4"/>
</dbReference>
<dbReference type="SUPFAM" id="SSF63411">
    <property type="entry name" value="LuxS/MPP-like metallohydrolase"/>
    <property type="match status" value="4"/>
</dbReference>
<dbReference type="InterPro" id="IPR001431">
    <property type="entry name" value="Pept_M16_Zn_BS"/>
</dbReference>
<accession>A0A9W7ZWI9</accession>
<dbReference type="InterPro" id="IPR011249">
    <property type="entry name" value="Metalloenz_LuxS/M16"/>
</dbReference>
<comment type="similarity">
    <text evidence="4">Belongs to the peptidase M16 family. PreP subfamily.</text>
</comment>
<dbReference type="InterPro" id="IPR007863">
    <property type="entry name" value="Peptidase_M16_C"/>
</dbReference>
<dbReference type="PANTHER" id="PTHR43016:SF13">
    <property type="entry name" value="PRESEQUENCE PROTEASE, MITOCHONDRIAL"/>
    <property type="match status" value="1"/>
</dbReference>
<dbReference type="InterPro" id="IPR011765">
    <property type="entry name" value="Pept_M16_N"/>
</dbReference>
<keyword evidence="10" id="KW-0862">Zinc</keyword>
<keyword evidence="8" id="KW-0479">Metal-binding</keyword>
<keyword evidence="9" id="KW-0378">Hydrolase</keyword>
<dbReference type="FunFam" id="3.30.830.10:FF:000013">
    <property type="entry name" value="Mitochondrial presequence protease"/>
    <property type="match status" value="1"/>
</dbReference>
<name>A0A9W7ZWI9_9FUNG</name>
<dbReference type="Pfam" id="PF05193">
    <property type="entry name" value="Peptidase_M16_C"/>
    <property type="match status" value="1"/>
</dbReference>
<dbReference type="AlphaFoldDB" id="A0A9W7ZWI9"/>
<evidence type="ECO:0000256" key="1">
    <source>
        <dbReference type="ARBA" id="ARBA00001947"/>
    </source>
</evidence>
<dbReference type="Pfam" id="PF22516">
    <property type="entry name" value="PreP_C"/>
    <property type="match status" value="1"/>
</dbReference>
<evidence type="ECO:0000256" key="5">
    <source>
        <dbReference type="ARBA" id="ARBA00011853"/>
    </source>
</evidence>
<protein>
    <recommendedName>
        <fullName evidence="6">Presequence protease, mitochondrial</fullName>
    </recommendedName>
    <alternativeName>
        <fullName evidence="14">Pitrilysin metalloproteinase</fullName>
    </alternativeName>
</protein>
<dbReference type="GO" id="GO:0005759">
    <property type="term" value="C:mitochondrial matrix"/>
    <property type="evidence" value="ECO:0007669"/>
    <property type="project" value="UniProtKB-SubCell"/>
</dbReference>
<dbReference type="Proteomes" id="UP001150569">
    <property type="component" value="Unassembled WGS sequence"/>
</dbReference>
<evidence type="ECO:0000259" key="16">
    <source>
        <dbReference type="SMART" id="SM01264"/>
    </source>
</evidence>
<evidence type="ECO:0000256" key="11">
    <source>
        <dbReference type="ARBA" id="ARBA00022946"/>
    </source>
</evidence>
<sequence length="1042" mass="115332">MLSQALSRTSARRSLRHIVNQRTSGTKGLLLRARTNYTTHAPTTSAPTYSGHKDLAAQFAPGTVVHGFRVCEIRPVNEIALTAVLLEHERTGAAYLHVAREDANNVFSVGFNTAPTDSTGVSHILEHTALCGSEAYPVRDPFFKMLNRSMSTFMNAWTAHDYTQYPFATQNKQDYANLRDVYLDAAFRPLLRDMDFYQEGWRVEREDPGNSESPWKLKGVVYNEMKGAFSDAESYFATRSQQVLYPGSTYAYVSGGDPAHIPDLTYEGLVDFHRRHYHPSNARFFSYGDLPLAPQLAAVDAKLAPYVRTTPPTAALRGQLPSGVTRITEAGPVDAAAPADRQHKLSVNFLANDVSDVFTTFALGFMSRLLLSGASSPMYQALIDTNLGAEYAANTGYNPYCFQSSFGVGLQGARREDLGTIETRIDEVLARVAEQGFPPKAVEALIHLVEMGHRHKTADFGLSLMQNISTGWFHGNNPIDLMEINPQIAQLRTALARGRFFEDLAARYFVQSDRRMVYTMEPDNQFQDRATAAEAARLDTIMATLDSEARAARDIRGQQLLKSQDAEQDLSCLPTLTLADIPPQGRTTELEHNEVAGRPVQWRVAPTNGISYLRVIAPFATQTASSTSLPPFPVELRPYFPLFCGALTTCGTRTRTMAELDQNIRLHTGGVSFSRHLVPRLDNPMQYEEGLSLASHALDTNVPRMYDLVRELVEGTDFSRTDRLKSLIASSASGLWNSVAESGHGYARGLAAATLLPISRLSEIYGGFDQMAFLSQLAAQEDLTDVTAKLEQMRHHLFDRTQLRSAVVAGSDAVEANRTALADLLLSPSFTHSDPMALGAAATEAAFNPTYSQRYFPMPFASNFSALCYRTVPLTHPDSPVLQILAKLMTTHYLHREVREKNGAYGGGATFSSHTGLFSFYSYRDPNPFKSVETFRKACEWASTRQFNNTEIMESKLSLFSDLDAPLSVYEEGMTLFNYGITDEMRQRRREAYLRVTSADVQAAAARYLAGRPNESSSVIIGEQFGEGASAPEDWEVVKQAV</sequence>
<evidence type="ECO:0000256" key="6">
    <source>
        <dbReference type="ARBA" id="ARBA00020167"/>
    </source>
</evidence>
<keyword evidence="13" id="KW-0496">Mitochondrion</keyword>
<evidence type="ECO:0000256" key="15">
    <source>
        <dbReference type="ARBA" id="ARBA00045897"/>
    </source>
</evidence>
<evidence type="ECO:0000256" key="7">
    <source>
        <dbReference type="ARBA" id="ARBA00022670"/>
    </source>
</evidence>
<dbReference type="EMBL" id="JANBPT010000630">
    <property type="protein sequence ID" value="KAJ1915425.1"/>
    <property type="molecule type" value="Genomic_DNA"/>
</dbReference>
<keyword evidence="18" id="KW-1185">Reference proteome</keyword>
<dbReference type="OrthoDB" id="10250783at2759"/>
<reference evidence="17" key="1">
    <citation type="submission" date="2022-07" db="EMBL/GenBank/DDBJ databases">
        <title>Phylogenomic reconstructions and comparative analyses of Kickxellomycotina fungi.</title>
        <authorList>
            <person name="Reynolds N.K."/>
            <person name="Stajich J.E."/>
            <person name="Barry K."/>
            <person name="Grigoriev I.V."/>
            <person name="Crous P."/>
            <person name="Smith M.E."/>
        </authorList>
    </citation>
    <scope>NUCLEOTIDE SEQUENCE</scope>
    <source>
        <strain evidence="17">RSA 861</strain>
    </source>
</reference>
<dbReference type="Pfam" id="PF00675">
    <property type="entry name" value="Peptidase_M16"/>
    <property type="match status" value="1"/>
</dbReference>
<evidence type="ECO:0000256" key="2">
    <source>
        <dbReference type="ARBA" id="ARBA00004305"/>
    </source>
</evidence>
<dbReference type="InterPro" id="IPR055130">
    <property type="entry name" value="PreP_C"/>
</dbReference>
<dbReference type="SMART" id="SM01264">
    <property type="entry name" value="M16C_associated"/>
    <property type="match status" value="1"/>
</dbReference>
<dbReference type="GO" id="GO:0005758">
    <property type="term" value="C:mitochondrial intermembrane space"/>
    <property type="evidence" value="ECO:0007669"/>
    <property type="project" value="UniProtKB-SubCell"/>
</dbReference>
<proteinExistence type="inferred from homology"/>
<evidence type="ECO:0000256" key="9">
    <source>
        <dbReference type="ARBA" id="ARBA00022801"/>
    </source>
</evidence>
<comment type="subunit">
    <text evidence="5">Monomer and homodimer; homodimerization is induced by binding of the substrate.</text>
</comment>
<evidence type="ECO:0000256" key="13">
    <source>
        <dbReference type="ARBA" id="ARBA00023128"/>
    </source>
</evidence>
<feature type="domain" description="Peptidase M16C associated" evidence="16">
    <location>
        <begin position="520"/>
        <end position="777"/>
    </location>
</feature>
<dbReference type="FunFam" id="3.30.830.10:FF:000011">
    <property type="entry name" value="Presequence protease, mitochondrial"/>
    <property type="match status" value="1"/>
</dbReference>
<dbReference type="GO" id="GO:0046872">
    <property type="term" value="F:metal ion binding"/>
    <property type="evidence" value="ECO:0007669"/>
    <property type="project" value="UniProtKB-KW"/>
</dbReference>
<comment type="function">
    <text evidence="15">Degrades mitochondrial transit peptides after their cleavage in the intermembrane space or in the matrix, and presequence peptides; clearance of these peptides is required to keep the presequence processing machinery running. Preferentially cleaves the N-terminal side of paired basic amino acid residues. Also degrades other unstructured peptides. May function as an ATP-dependent peptidase as opposed to a metalloendopeptidase.</text>
</comment>
<keyword evidence="7 17" id="KW-0645">Protease</keyword>
<comment type="cofactor">
    <cofactor evidence="1">
        <name>Zn(2+)</name>
        <dbReference type="ChEBI" id="CHEBI:29105"/>
    </cofactor>
</comment>
<evidence type="ECO:0000256" key="14">
    <source>
        <dbReference type="ARBA" id="ARBA00034552"/>
    </source>
</evidence>
<dbReference type="PANTHER" id="PTHR43016">
    <property type="entry name" value="PRESEQUENCE PROTEASE"/>
    <property type="match status" value="1"/>
</dbReference>
<dbReference type="GO" id="GO:0004222">
    <property type="term" value="F:metalloendopeptidase activity"/>
    <property type="evidence" value="ECO:0007669"/>
    <property type="project" value="InterPro"/>
</dbReference>
<dbReference type="InterPro" id="IPR013578">
    <property type="entry name" value="Peptidase_M16C_assoc"/>
</dbReference>
<dbReference type="PROSITE" id="PS00143">
    <property type="entry name" value="INSULINASE"/>
    <property type="match status" value="1"/>
</dbReference>
<evidence type="ECO:0000256" key="8">
    <source>
        <dbReference type="ARBA" id="ARBA00022723"/>
    </source>
</evidence>
<evidence type="ECO:0000313" key="18">
    <source>
        <dbReference type="Proteomes" id="UP001150569"/>
    </source>
</evidence>
<evidence type="ECO:0000256" key="4">
    <source>
        <dbReference type="ARBA" id="ARBA00007575"/>
    </source>
</evidence>
<evidence type="ECO:0000313" key="17">
    <source>
        <dbReference type="EMBL" id="KAJ1915425.1"/>
    </source>
</evidence>
<organism evidence="17 18">
    <name type="scientific">Tieghemiomyces parasiticus</name>
    <dbReference type="NCBI Taxonomy" id="78921"/>
    <lineage>
        <taxon>Eukaryota</taxon>
        <taxon>Fungi</taxon>
        <taxon>Fungi incertae sedis</taxon>
        <taxon>Zoopagomycota</taxon>
        <taxon>Kickxellomycotina</taxon>
        <taxon>Dimargaritomycetes</taxon>
        <taxon>Dimargaritales</taxon>
        <taxon>Dimargaritaceae</taxon>
        <taxon>Tieghemiomyces</taxon>
    </lineage>
</organism>